<reference evidence="1 2" key="1">
    <citation type="submission" date="2020-08" db="EMBL/GenBank/DDBJ databases">
        <title>Genomic Encyclopedia of Type Strains, Phase IV (KMG-V): Genome sequencing to study the core and pangenomes of soil and plant-associated prokaryotes.</title>
        <authorList>
            <person name="Whitman W."/>
        </authorList>
    </citation>
    <scope>NUCLEOTIDE SEQUENCE [LARGE SCALE GENOMIC DNA]</scope>
    <source>
        <strain evidence="1 2">M8US30</strain>
    </source>
</reference>
<gene>
    <name evidence="1" type="ORF">HDF10_000275</name>
</gene>
<proteinExistence type="predicted"/>
<evidence type="ECO:0000313" key="2">
    <source>
        <dbReference type="Proteomes" id="UP000569092"/>
    </source>
</evidence>
<accession>A0A7W8J4G4</accession>
<dbReference type="Proteomes" id="UP000569092">
    <property type="component" value="Unassembled WGS sequence"/>
</dbReference>
<protein>
    <submittedName>
        <fullName evidence="1">Uncharacterized protein</fullName>
    </submittedName>
</protein>
<name>A0A7W8J4G4_9BACT</name>
<dbReference type="AlphaFoldDB" id="A0A7W8J4G4"/>
<evidence type="ECO:0000313" key="1">
    <source>
        <dbReference type="EMBL" id="MBB5342325.1"/>
    </source>
</evidence>
<comment type="caution">
    <text evidence="1">The sequence shown here is derived from an EMBL/GenBank/DDBJ whole genome shotgun (WGS) entry which is preliminary data.</text>
</comment>
<sequence>MANQAAATPPRRPKMDGSSDSICLNCLATVVAKHDHEADKSNVESRHICHPYFSDRRTPVLLQSA</sequence>
<dbReference type="EMBL" id="JACHDZ010000001">
    <property type="protein sequence ID" value="MBB5342325.1"/>
    <property type="molecule type" value="Genomic_DNA"/>
</dbReference>
<organism evidence="1 2">
    <name type="scientific">Tunturiibacter lichenicola</name>
    <dbReference type="NCBI Taxonomy" id="2051959"/>
    <lineage>
        <taxon>Bacteria</taxon>
        <taxon>Pseudomonadati</taxon>
        <taxon>Acidobacteriota</taxon>
        <taxon>Terriglobia</taxon>
        <taxon>Terriglobales</taxon>
        <taxon>Acidobacteriaceae</taxon>
        <taxon>Tunturiibacter</taxon>
    </lineage>
</organism>